<feature type="binding site" evidence="7">
    <location>
        <position position="275"/>
    </location>
    <ligand>
        <name>Zn(2+)</name>
        <dbReference type="ChEBI" id="CHEBI:29105"/>
        <label>2</label>
        <note>catalytic</note>
    </ligand>
</feature>
<dbReference type="Pfam" id="PF00413">
    <property type="entry name" value="Peptidase_M10"/>
    <property type="match status" value="1"/>
</dbReference>
<dbReference type="InterPro" id="IPR001818">
    <property type="entry name" value="Pept_M10_metallopeptidase"/>
</dbReference>
<keyword evidence="3 7" id="KW-0479">Metal-binding</keyword>
<dbReference type="PANTHER" id="PTHR10201">
    <property type="entry name" value="MATRIX METALLOPROTEINASE"/>
    <property type="match status" value="1"/>
</dbReference>
<feature type="binding site" evidence="7">
    <location>
        <position position="265"/>
    </location>
    <ligand>
        <name>Zn(2+)</name>
        <dbReference type="ChEBI" id="CHEBI:29105"/>
        <label>2</label>
        <note>catalytic</note>
    </ligand>
</feature>
<evidence type="ECO:0000256" key="2">
    <source>
        <dbReference type="ARBA" id="ARBA00022670"/>
    </source>
</evidence>
<feature type="domain" description="Peptidase metallopeptidase" evidence="9">
    <location>
        <begin position="153"/>
        <end position="310"/>
    </location>
</feature>
<feature type="binding site" evidence="7">
    <location>
        <position position="219"/>
    </location>
    <ligand>
        <name>Zn(2+)</name>
        <dbReference type="ChEBI" id="CHEBI:29105"/>
        <label>1</label>
    </ligand>
</feature>
<dbReference type="MEROPS" id="M10.A10"/>
<keyword evidence="11" id="KW-1185">Reference proteome</keyword>
<proteinExistence type="inferred from homology"/>
<feature type="active site" evidence="6">
    <location>
        <position position="266"/>
    </location>
</feature>
<feature type="binding site" evidence="7">
    <location>
        <position position="224"/>
    </location>
    <ligand>
        <name>Ca(2+)</name>
        <dbReference type="ChEBI" id="CHEBI:29108"/>
        <label>3</label>
    </ligand>
</feature>
<dbReference type="InterPro" id="IPR006026">
    <property type="entry name" value="Peptidase_Metallo"/>
</dbReference>
<reference evidence="10 11" key="1">
    <citation type="submission" date="2013-05" db="EMBL/GenBank/DDBJ databases">
        <title>Draft genome of the parasitic nematode Anyclostoma ceylanicum.</title>
        <authorList>
            <person name="Mitreva M."/>
        </authorList>
    </citation>
    <scope>NUCLEOTIDE SEQUENCE [LARGE SCALE GENOMIC DNA]</scope>
</reference>
<organism evidence="10 11">
    <name type="scientific">Ancylostoma ceylanicum</name>
    <dbReference type="NCBI Taxonomy" id="53326"/>
    <lineage>
        <taxon>Eukaryota</taxon>
        <taxon>Metazoa</taxon>
        <taxon>Ecdysozoa</taxon>
        <taxon>Nematoda</taxon>
        <taxon>Chromadorea</taxon>
        <taxon>Rhabditida</taxon>
        <taxon>Rhabditina</taxon>
        <taxon>Rhabditomorpha</taxon>
        <taxon>Strongyloidea</taxon>
        <taxon>Ancylostomatidae</taxon>
        <taxon>Ancylostomatinae</taxon>
        <taxon>Ancylostoma</taxon>
    </lineage>
</organism>
<dbReference type="PANTHER" id="PTHR10201:SF310">
    <property type="entry name" value="MMP-LIKE PROTEIN"/>
    <property type="match status" value="1"/>
</dbReference>
<dbReference type="Proteomes" id="UP000054495">
    <property type="component" value="Unassembled WGS sequence"/>
</dbReference>
<feature type="binding site" evidence="7">
    <location>
        <position position="207"/>
    </location>
    <ligand>
        <name>Ca(2+)</name>
        <dbReference type="ChEBI" id="CHEBI:29108"/>
        <label>2</label>
    </ligand>
</feature>
<evidence type="ECO:0000259" key="9">
    <source>
        <dbReference type="SMART" id="SM00235"/>
    </source>
</evidence>
<keyword evidence="2" id="KW-0645">Protease</keyword>
<dbReference type="GO" id="GO:0006508">
    <property type="term" value="P:proteolysis"/>
    <property type="evidence" value="ECO:0007669"/>
    <property type="project" value="UniProtKB-KW"/>
</dbReference>
<feature type="binding site" evidence="7">
    <location>
        <position position="232"/>
    </location>
    <ligand>
        <name>Zn(2+)</name>
        <dbReference type="ChEBI" id="CHEBI:29105"/>
        <label>1</label>
    </ligand>
</feature>
<evidence type="ECO:0000313" key="11">
    <source>
        <dbReference type="Proteomes" id="UP000054495"/>
    </source>
</evidence>
<dbReference type="InterPro" id="IPR024079">
    <property type="entry name" value="MetalloPept_cat_dom_sf"/>
</dbReference>
<dbReference type="GO" id="GO:0004222">
    <property type="term" value="F:metalloendopeptidase activity"/>
    <property type="evidence" value="ECO:0007669"/>
    <property type="project" value="InterPro"/>
</dbReference>
<dbReference type="SUPFAM" id="SSF55486">
    <property type="entry name" value="Metalloproteases ('zincins'), catalytic domain"/>
    <property type="match status" value="1"/>
</dbReference>
<dbReference type="GO" id="GO:0030574">
    <property type="term" value="P:collagen catabolic process"/>
    <property type="evidence" value="ECO:0007669"/>
    <property type="project" value="TreeGrafter"/>
</dbReference>
<accession>A0A0D6LWN2</accession>
<sequence>MLYYEFLDGGTTIMAEENNDLQNRPPLGRPLNLDSEALKVQSKGLKNEPTHPAGHSCGAASTTIACSAEPASPRPTPRTLLDRMLPLTICILFVVSTVGPAACDSTSARDSLPDLTGFSQIHSEDASPTEGVERQRDNTRQIFLRRRKRYVVRKKRWRHNLLTWRLDRSNIKDEDEYVIRTTLHRAFQEWSSASGARFEEIADGPADIVVGFERGKHQDAFPFDGKDGVVAHAFYPRDGRLHFDADEEWSLNSITGVNLYQTAVHEIGHLLGLEHSVDPRAVMFAARRPYNPDFALGDDDVRAIRVLFPLGEDMTEDKEARRSEVVENLHGALPQEQLDSRDMELTFPFPLPFLPRN</sequence>
<dbReference type="GO" id="GO:0030198">
    <property type="term" value="P:extracellular matrix organization"/>
    <property type="evidence" value="ECO:0007669"/>
    <property type="project" value="TreeGrafter"/>
</dbReference>
<dbReference type="InterPro" id="IPR033739">
    <property type="entry name" value="M10A_MMP"/>
</dbReference>
<dbReference type="InterPro" id="IPR021190">
    <property type="entry name" value="Pept_M10A"/>
</dbReference>
<comment type="similarity">
    <text evidence="1">Belongs to the peptidase M10A family.</text>
</comment>
<feature type="binding site" evidence="7">
    <location>
        <position position="244"/>
    </location>
    <ligand>
        <name>Ca(2+)</name>
        <dbReference type="ChEBI" id="CHEBI:29108"/>
        <label>3</label>
    </ligand>
</feature>
<dbReference type="GO" id="GO:0008270">
    <property type="term" value="F:zinc ion binding"/>
    <property type="evidence" value="ECO:0007669"/>
    <property type="project" value="InterPro"/>
</dbReference>
<gene>
    <name evidence="10" type="ORF">ANCCEY_06401</name>
</gene>
<feature type="binding site" evidence="7">
    <location>
        <position position="247"/>
    </location>
    <ligand>
        <name>Ca(2+)</name>
        <dbReference type="ChEBI" id="CHEBI:29108"/>
        <label>1</label>
    </ligand>
</feature>
<evidence type="ECO:0000256" key="8">
    <source>
        <dbReference type="SAM" id="MobiDB-lite"/>
    </source>
</evidence>
<evidence type="ECO:0000256" key="6">
    <source>
        <dbReference type="PIRSR" id="PIRSR621190-1"/>
    </source>
</evidence>
<dbReference type="AlphaFoldDB" id="A0A0D6LWN2"/>
<feature type="binding site" evidence="7">
    <location>
        <position position="242"/>
    </location>
    <ligand>
        <name>Zn(2+)</name>
        <dbReference type="ChEBI" id="CHEBI:29105"/>
        <label>1</label>
    </ligand>
</feature>
<dbReference type="GO" id="GO:0031012">
    <property type="term" value="C:extracellular matrix"/>
    <property type="evidence" value="ECO:0007669"/>
    <property type="project" value="InterPro"/>
</dbReference>
<dbReference type="EMBL" id="KE124940">
    <property type="protein sequence ID" value="EPB74501.1"/>
    <property type="molecule type" value="Genomic_DNA"/>
</dbReference>
<comment type="cofactor">
    <cofactor evidence="7">
        <name>Zn(2+)</name>
        <dbReference type="ChEBI" id="CHEBI:29105"/>
    </cofactor>
    <text evidence="7">Binds 2 Zn(2+) ions per subunit.</text>
</comment>
<feature type="binding site" evidence="7">
    <location>
        <position position="225"/>
    </location>
    <ligand>
        <name>Ca(2+)</name>
        <dbReference type="ChEBI" id="CHEBI:29108"/>
        <label>3</label>
    </ligand>
</feature>
<dbReference type="Gene3D" id="3.40.390.10">
    <property type="entry name" value="Collagenase (Catalytic Domain)"/>
    <property type="match status" value="1"/>
</dbReference>
<evidence type="ECO:0000313" key="10">
    <source>
        <dbReference type="EMBL" id="EPB74501.1"/>
    </source>
</evidence>
<feature type="binding site" evidence="7">
    <location>
        <position position="247"/>
    </location>
    <ligand>
        <name>Ca(2+)</name>
        <dbReference type="ChEBI" id="CHEBI:29108"/>
        <label>3</label>
    </ligand>
</feature>
<name>A0A0D6LWN2_9BILA</name>
<dbReference type="CDD" id="cd04278">
    <property type="entry name" value="ZnMc_MMP"/>
    <property type="match status" value="1"/>
</dbReference>
<evidence type="ECO:0000256" key="4">
    <source>
        <dbReference type="ARBA" id="ARBA00022801"/>
    </source>
</evidence>
<dbReference type="PRINTS" id="PR00138">
    <property type="entry name" value="MATRIXIN"/>
</dbReference>
<keyword evidence="4" id="KW-0378">Hydrolase</keyword>
<evidence type="ECO:0000256" key="3">
    <source>
        <dbReference type="ARBA" id="ARBA00022723"/>
    </source>
</evidence>
<evidence type="ECO:0000256" key="5">
    <source>
        <dbReference type="ARBA" id="ARBA00022833"/>
    </source>
</evidence>
<feature type="region of interest" description="Disordered" evidence="8">
    <location>
        <begin position="114"/>
        <end position="136"/>
    </location>
</feature>
<feature type="binding site" evidence="7">
    <location>
        <position position="173"/>
    </location>
    <ligand>
        <name>Ca(2+)</name>
        <dbReference type="ChEBI" id="CHEBI:29108"/>
        <label>1</label>
    </ligand>
</feature>
<keyword evidence="7" id="KW-0106">Calcium</keyword>
<feature type="binding site" evidence="7">
    <location>
        <position position="283"/>
    </location>
    <ligand>
        <name>Zn(2+)</name>
        <dbReference type="ChEBI" id="CHEBI:29105"/>
        <label>2</label>
        <note>catalytic</note>
    </ligand>
</feature>
<feature type="binding site" evidence="7">
    <location>
        <position position="269"/>
    </location>
    <ligand>
        <name>Zn(2+)</name>
        <dbReference type="ChEBI" id="CHEBI:29105"/>
        <label>2</label>
        <note>catalytic</note>
    </ligand>
</feature>
<dbReference type="SMART" id="SM00235">
    <property type="entry name" value="ZnMc"/>
    <property type="match status" value="1"/>
</dbReference>
<protein>
    <submittedName>
        <fullName evidence="10">Matrixin</fullName>
    </submittedName>
</protein>
<keyword evidence="5 7" id="KW-0862">Zinc</keyword>
<evidence type="ECO:0000256" key="1">
    <source>
        <dbReference type="ARBA" id="ARBA00010370"/>
    </source>
</evidence>
<feature type="binding site" evidence="7">
    <location>
        <position position="217"/>
    </location>
    <ligand>
        <name>Zn(2+)</name>
        <dbReference type="ChEBI" id="CHEBI:29105"/>
        <label>1</label>
    </ligand>
</feature>
<evidence type="ECO:0000256" key="7">
    <source>
        <dbReference type="PIRSR" id="PIRSR621190-2"/>
    </source>
</evidence>
<comment type="cofactor">
    <cofactor evidence="7">
        <name>Ca(2+)</name>
        <dbReference type="ChEBI" id="CHEBI:29108"/>
    </cofactor>
    <text evidence="7">Can bind about 5 Ca(2+) ions per subunit.</text>
</comment>